<feature type="non-terminal residue" evidence="1">
    <location>
        <position position="1"/>
    </location>
</feature>
<protein>
    <submittedName>
        <fullName evidence="1">Uncharacterized protein</fullName>
    </submittedName>
</protein>
<name>A0A2P5BZF2_PARAD</name>
<organism evidence="1 2">
    <name type="scientific">Parasponia andersonii</name>
    <name type="common">Sponia andersonii</name>
    <dbReference type="NCBI Taxonomy" id="3476"/>
    <lineage>
        <taxon>Eukaryota</taxon>
        <taxon>Viridiplantae</taxon>
        <taxon>Streptophyta</taxon>
        <taxon>Embryophyta</taxon>
        <taxon>Tracheophyta</taxon>
        <taxon>Spermatophyta</taxon>
        <taxon>Magnoliopsida</taxon>
        <taxon>eudicotyledons</taxon>
        <taxon>Gunneridae</taxon>
        <taxon>Pentapetalae</taxon>
        <taxon>rosids</taxon>
        <taxon>fabids</taxon>
        <taxon>Rosales</taxon>
        <taxon>Cannabaceae</taxon>
        <taxon>Parasponia</taxon>
    </lineage>
</organism>
<comment type="caution">
    <text evidence="1">The sequence shown here is derived from an EMBL/GenBank/DDBJ whole genome shotgun (WGS) entry which is preliminary data.</text>
</comment>
<dbReference type="AlphaFoldDB" id="A0A2P5BZF2"/>
<feature type="non-terminal residue" evidence="1">
    <location>
        <position position="68"/>
    </location>
</feature>
<evidence type="ECO:0000313" key="1">
    <source>
        <dbReference type="EMBL" id="PON54151.1"/>
    </source>
</evidence>
<reference evidence="2" key="1">
    <citation type="submission" date="2016-06" db="EMBL/GenBank/DDBJ databases">
        <title>Parallel loss of symbiosis genes in relatives of nitrogen-fixing non-legume Parasponia.</title>
        <authorList>
            <person name="Van Velzen R."/>
            <person name="Holmer R."/>
            <person name="Bu F."/>
            <person name="Rutten L."/>
            <person name="Van Zeijl A."/>
            <person name="Liu W."/>
            <person name="Santuari L."/>
            <person name="Cao Q."/>
            <person name="Sharma T."/>
            <person name="Shen D."/>
            <person name="Roswanjaya Y."/>
            <person name="Wardhani T."/>
            <person name="Kalhor M.S."/>
            <person name="Jansen J."/>
            <person name="Van den Hoogen J."/>
            <person name="Gungor B."/>
            <person name="Hartog M."/>
            <person name="Hontelez J."/>
            <person name="Verver J."/>
            <person name="Yang W.-C."/>
            <person name="Schijlen E."/>
            <person name="Repin R."/>
            <person name="Schilthuizen M."/>
            <person name="Schranz E."/>
            <person name="Heidstra R."/>
            <person name="Miyata K."/>
            <person name="Fedorova E."/>
            <person name="Kohlen W."/>
            <person name="Bisseling T."/>
            <person name="Smit S."/>
            <person name="Geurts R."/>
        </authorList>
    </citation>
    <scope>NUCLEOTIDE SEQUENCE [LARGE SCALE GENOMIC DNA]</scope>
    <source>
        <strain evidence="2">cv. WU1-14</strain>
    </source>
</reference>
<dbReference type="Proteomes" id="UP000237105">
    <property type="component" value="Unassembled WGS sequence"/>
</dbReference>
<accession>A0A2P5BZF2</accession>
<keyword evidence="2" id="KW-1185">Reference proteome</keyword>
<evidence type="ECO:0000313" key="2">
    <source>
        <dbReference type="Proteomes" id="UP000237105"/>
    </source>
</evidence>
<proteinExistence type="predicted"/>
<sequence length="68" mass="7510">SDPQPSLSRSPSPSPLPIMSSLNHLLSSTAIDLTPPVVFKLTHPFSHRCRFIARIIILSISQSKFELV</sequence>
<gene>
    <name evidence="1" type="ORF">PanWU01x14_197000</name>
</gene>
<dbReference type="EMBL" id="JXTB01000198">
    <property type="protein sequence ID" value="PON54151.1"/>
    <property type="molecule type" value="Genomic_DNA"/>
</dbReference>